<accession>A0A317C7C0</accession>
<name>A0A317C7C0_9GAMM</name>
<comment type="pathway">
    <text evidence="1">Cofactor biosynthesis; pyrroloquinoline quinone biosynthesis.</text>
</comment>
<evidence type="ECO:0000256" key="2">
    <source>
        <dbReference type="ARBA" id="ARBA00011741"/>
    </source>
</evidence>
<dbReference type="EMBL" id="QGKM01000110">
    <property type="protein sequence ID" value="PWQ92210.1"/>
    <property type="molecule type" value="Genomic_DNA"/>
</dbReference>
<evidence type="ECO:0000313" key="5">
    <source>
        <dbReference type="Proteomes" id="UP000245539"/>
    </source>
</evidence>
<evidence type="ECO:0000256" key="3">
    <source>
        <dbReference type="ARBA" id="ARBA00022905"/>
    </source>
</evidence>
<comment type="subunit">
    <text evidence="2">Monomer. Interacts with PqqE.</text>
</comment>
<dbReference type="RefSeq" id="WP_109839874.1">
    <property type="nucleotide sequence ID" value="NZ_QGKM01000110.1"/>
</dbReference>
<dbReference type="OrthoDB" id="7356791at2"/>
<dbReference type="Proteomes" id="UP000245539">
    <property type="component" value="Unassembled WGS sequence"/>
</dbReference>
<dbReference type="GO" id="GO:0048038">
    <property type="term" value="F:quinone binding"/>
    <property type="evidence" value="ECO:0007669"/>
    <property type="project" value="InterPro"/>
</dbReference>
<dbReference type="Pfam" id="PF05402">
    <property type="entry name" value="PqqD"/>
    <property type="match status" value="1"/>
</dbReference>
<dbReference type="Gene3D" id="1.10.10.1150">
    <property type="entry name" value="Coenzyme PQQ synthesis protein D (PqqD)"/>
    <property type="match status" value="1"/>
</dbReference>
<gene>
    <name evidence="4" type="ORF">DKW60_22360</name>
</gene>
<reference evidence="4 5" key="1">
    <citation type="submission" date="2018-05" db="EMBL/GenBank/DDBJ databases">
        <title>Leucothrix arctica sp. nov., isolated from Arctic seawater.</title>
        <authorList>
            <person name="Choi A."/>
            <person name="Baek K."/>
        </authorList>
    </citation>
    <scope>NUCLEOTIDE SEQUENCE [LARGE SCALE GENOMIC DNA]</scope>
    <source>
        <strain evidence="4 5">JCM 18388</strain>
    </source>
</reference>
<keyword evidence="3" id="KW-0884">PQQ biosynthesis</keyword>
<dbReference type="InterPro" id="IPR041881">
    <property type="entry name" value="PqqD_sf"/>
</dbReference>
<dbReference type="AlphaFoldDB" id="A0A317C7C0"/>
<dbReference type="GO" id="GO:0018189">
    <property type="term" value="P:pyrroloquinoline quinone biosynthetic process"/>
    <property type="evidence" value="ECO:0007669"/>
    <property type="project" value="UniProtKB-UniPathway"/>
</dbReference>
<organism evidence="4 5">
    <name type="scientific">Leucothrix pacifica</name>
    <dbReference type="NCBI Taxonomy" id="1247513"/>
    <lineage>
        <taxon>Bacteria</taxon>
        <taxon>Pseudomonadati</taxon>
        <taxon>Pseudomonadota</taxon>
        <taxon>Gammaproteobacteria</taxon>
        <taxon>Thiotrichales</taxon>
        <taxon>Thiotrichaceae</taxon>
        <taxon>Leucothrix</taxon>
    </lineage>
</organism>
<proteinExistence type="predicted"/>
<evidence type="ECO:0000313" key="4">
    <source>
        <dbReference type="EMBL" id="PWQ92210.1"/>
    </source>
</evidence>
<dbReference type="UniPathway" id="UPA00539"/>
<protein>
    <submittedName>
        <fullName evidence="4">Pyrroloquinoline quinone biosynthesis peptide chaperone PqqD</fullName>
    </submittedName>
</protein>
<keyword evidence="5" id="KW-1185">Reference proteome</keyword>
<dbReference type="NCBIfam" id="NF002535">
    <property type="entry name" value="PRK02079.1"/>
    <property type="match status" value="1"/>
</dbReference>
<evidence type="ECO:0000256" key="1">
    <source>
        <dbReference type="ARBA" id="ARBA00004886"/>
    </source>
</evidence>
<dbReference type="InterPro" id="IPR022479">
    <property type="entry name" value="PqqD_bac"/>
</dbReference>
<dbReference type="NCBIfam" id="TIGR03859">
    <property type="entry name" value="PQQ_PqqD"/>
    <property type="match status" value="1"/>
</dbReference>
<comment type="caution">
    <text evidence="4">The sequence shown here is derived from an EMBL/GenBank/DDBJ whole genome shotgun (WGS) entry which is preliminary data.</text>
</comment>
<dbReference type="InterPro" id="IPR008792">
    <property type="entry name" value="PQQD"/>
</dbReference>
<sequence>MSTETVYQLNPLFRLQWEEAQQCYVLLYPEGMVQLGASSAEILKCIDGEKSVQMIADDLSAKFDDDSVAGDVIEFFDVAAKQGWLNANT</sequence>